<accession>A0ABD3SE26</accession>
<feature type="region of interest" description="Disordered" evidence="1">
    <location>
        <begin position="89"/>
        <end position="135"/>
    </location>
</feature>
<protein>
    <submittedName>
        <fullName evidence="2">Uncharacterized protein</fullName>
    </submittedName>
</protein>
<proteinExistence type="predicted"/>
<feature type="compositionally biased region" description="Gly residues" evidence="1">
    <location>
        <begin position="113"/>
        <end position="130"/>
    </location>
</feature>
<dbReference type="Proteomes" id="UP001530377">
    <property type="component" value="Unassembled WGS sequence"/>
</dbReference>
<organism evidence="2 3">
    <name type="scientific">Cyclostephanos tholiformis</name>
    <dbReference type="NCBI Taxonomy" id="382380"/>
    <lineage>
        <taxon>Eukaryota</taxon>
        <taxon>Sar</taxon>
        <taxon>Stramenopiles</taxon>
        <taxon>Ochrophyta</taxon>
        <taxon>Bacillariophyta</taxon>
        <taxon>Coscinodiscophyceae</taxon>
        <taxon>Thalassiosirophycidae</taxon>
        <taxon>Stephanodiscales</taxon>
        <taxon>Stephanodiscaceae</taxon>
        <taxon>Cyclostephanos</taxon>
    </lineage>
</organism>
<dbReference type="AlphaFoldDB" id="A0ABD3SE26"/>
<reference evidence="2 3" key="1">
    <citation type="submission" date="2024-10" db="EMBL/GenBank/DDBJ databases">
        <title>Updated reference genomes for cyclostephanoid diatoms.</title>
        <authorList>
            <person name="Roberts W.R."/>
            <person name="Alverson A.J."/>
        </authorList>
    </citation>
    <scope>NUCLEOTIDE SEQUENCE [LARGE SCALE GENOMIC DNA]</scope>
    <source>
        <strain evidence="2 3">AJA228-03</strain>
    </source>
</reference>
<dbReference type="EMBL" id="JALLPB020000054">
    <property type="protein sequence ID" value="KAL3822801.1"/>
    <property type="molecule type" value="Genomic_DNA"/>
</dbReference>
<evidence type="ECO:0000313" key="2">
    <source>
        <dbReference type="EMBL" id="KAL3822801.1"/>
    </source>
</evidence>
<evidence type="ECO:0000313" key="3">
    <source>
        <dbReference type="Proteomes" id="UP001530377"/>
    </source>
</evidence>
<gene>
    <name evidence="2" type="ORF">ACHAXA_005966</name>
</gene>
<name>A0ABD3SE26_9STRA</name>
<feature type="region of interest" description="Disordered" evidence="1">
    <location>
        <begin position="148"/>
        <end position="183"/>
    </location>
</feature>
<sequence length="228" mass="23338">MLQIGIVNNGENSNGNSNNNDDTAIVIGNAAGGDGNNIIATTIDPYLADDFYPLFSASREILNALRADESAPDADLFRRLISSSSSIPHRYHVAGGDEGRGVVSSSAPHPSPMGGGGIGGGGRGGRGGGRASPQALDVVGSPLAAVRGRMNARPSSSVPNDVPPVDGGHPPSSSSSTTIPPTSHLRYERSIPLPDHLSAVSSKAKFSSLMGLLPDADLVWMSADDKFA</sequence>
<evidence type="ECO:0000256" key="1">
    <source>
        <dbReference type="SAM" id="MobiDB-lite"/>
    </source>
</evidence>
<keyword evidence="3" id="KW-1185">Reference proteome</keyword>
<comment type="caution">
    <text evidence="2">The sequence shown here is derived from an EMBL/GenBank/DDBJ whole genome shotgun (WGS) entry which is preliminary data.</text>
</comment>
<feature type="compositionally biased region" description="Low complexity" evidence="1">
    <location>
        <begin position="154"/>
        <end position="183"/>
    </location>
</feature>